<protein>
    <submittedName>
        <fullName evidence="3">Glycosyltransferase family 4 protein</fullName>
    </submittedName>
</protein>
<dbReference type="Pfam" id="PF00534">
    <property type="entry name" value="Glycos_transf_1"/>
    <property type="match status" value="1"/>
</dbReference>
<reference evidence="3 4" key="1">
    <citation type="submission" date="2023-11" db="EMBL/GenBank/DDBJ databases">
        <title>Coraliomargarita sp. nov., isolated from marine algae.</title>
        <authorList>
            <person name="Lee J.K."/>
            <person name="Baek J.H."/>
            <person name="Kim J.M."/>
            <person name="Choi D.G."/>
            <person name="Jeon C.O."/>
        </authorList>
    </citation>
    <scope>NUCLEOTIDE SEQUENCE [LARGE SCALE GENOMIC DNA]</scope>
    <source>
        <strain evidence="3 4">J2-16</strain>
    </source>
</reference>
<feature type="domain" description="Glycosyl transferase family 1" evidence="1">
    <location>
        <begin position="181"/>
        <end position="311"/>
    </location>
</feature>
<dbReference type="SUPFAM" id="SSF53756">
    <property type="entry name" value="UDP-Glycosyltransferase/glycogen phosphorylase"/>
    <property type="match status" value="1"/>
</dbReference>
<dbReference type="EMBL" id="CP138858">
    <property type="protein sequence ID" value="WPJ97315.1"/>
    <property type="molecule type" value="Genomic_DNA"/>
</dbReference>
<feature type="domain" description="Glycosyltransferase subfamily 4-like N-terminal" evidence="2">
    <location>
        <begin position="13"/>
        <end position="166"/>
    </location>
</feature>
<proteinExistence type="predicted"/>
<evidence type="ECO:0000259" key="2">
    <source>
        <dbReference type="Pfam" id="PF13439"/>
    </source>
</evidence>
<name>A0ABZ0RQQ7_9BACT</name>
<dbReference type="Proteomes" id="UP001324993">
    <property type="component" value="Chromosome"/>
</dbReference>
<dbReference type="InterPro" id="IPR001296">
    <property type="entry name" value="Glyco_trans_1"/>
</dbReference>
<dbReference type="RefSeq" id="WP_319834159.1">
    <property type="nucleotide sequence ID" value="NZ_CP138858.1"/>
</dbReference>
<dbReference type="Gene3D" id="3.40.50.2000">
    <property type="entry name" value="Glycogen Phosphorylase B"/>
    <property type="match status" value="2"/>
</dbReference>
<gene>
    <name evidence="3" type="ORF">SH580_06290</name>
</gene>
<keyword evidence="4" id="KW-1185">Reference proteome</keyword>
<dbReference type="PANTHER" id="PTHR12526">
    <property type="entry name" value="GLYCOSYLTRANSFERASE"/>
    <property type="match status" value="1"/>
</dbReference>
<sequence length="371" mass="41635">MKVIQILPELNSGGVERGTLEVGKHLIENGHQSIVISNGGRQVEQLEAEGSRHITLPVHKKRLSSLKQVKVLRKLFEQEQPNILHLRSRLPAWLAWLAWRKMDPQTRPRLITTVHGFYSVNLYSKIMTRGERVICVSNSVKDYVRHNYPDVPAEKLTVIHRGVSPEQFPYGFEPDAKWLTEWQQKYPQLKDKYVITLPGRITRWKGPLDFIEVLAALKAKGIPAHGLLVGEPHPKKMDFFEEVKAAIKASSLERDITLVGHRSDLREIMAVSNVVVSCSTDPEAFGRVTLEALALGKPVAGYAHGGVAEQLDALLPAGKINLGDHRAMVNLLTTWHAAPPSVTQRQEFSLQSMLNAVMTSYTELDKAPREL</sequence>
<evidence type="ECO:0000259" key="1">
    <source>
        <dbReference type="Pfam" id="PF00534"/>
    </source>
</evidence>
<dbReference type="CDD" id="cd03819">
    <property type="entry name" value="GT4_WavL-like"/>
    <property type="match status" value="1"/>
</dbReference>
<dbReference type="Pfam" id="PF13439">
    <property type="entry name" value="Glyco_transf_4"/>
    <property type="match status" value="1"/>
</dbReference>
<dbReference type="PANTHER" id="PTHR12526:SF638">
    <property type="entry name" value="SPORE COAT PROTEIN SA"/>
    <property type="match status" value="1"/>
</dbReference>
<evidence type="ECO:0000313" key="4">
    <source>
        <dbReference type="Proteomes" id="UP001324993"/>
    </source>
</evidence>
<dbReference type="InterPro" id="IPR028098">
    <property type="entry name" value="Glyco_trans_4-like_N"/>
</dbReference>
<accession>A0ABZ0RQQ7</accession>
<evidence type="ECO:0000313" key="3">
    <source>
        <dbReference type="EMBL" id="WPJ97315.1"/>
    </source>
</evidence>
<organism evidence="3 4">
    <name type="scientific">Coraliomargarita algicola</name>
    <dbReference type="NCBI Taxonomy" id="3092156"/>
    <lineage>
        <taxon>Bacteria</taxon>
        <taxon>Pseudomonadati</taxon>
        <taxon>Verrucomicrobiota</taxon>
        <taxon>Opitutia</taxon>
        <taxon>Puniceicoccales</taxon>
        <taxon>Coraliomargaritaceae</taxon>
        <taxon>Coraliomargarita</taxon>
    </lineage>
</organism>